<dbReference type="SUPFAM" id="SSF55874">
    <property type="entry name" value="ATPase domain of HSP90 chaperone/DNA topoisomerase II/histidine kinase"/>
    <property type="match status" value="1"/>
</dbReference>
<dbReference type="CDD" id="cd00082">
    <property type="entry name" value="HisKA"/>
    <property type="match status" value="1"/>
</dbReference>
<evidence type="ECO:0000259" key="13">
    <source>
        <dbReference type="PROSITE" id="PS50109"/>
    </source>
</evidence>
<dbReference type="PANTHER" id="PTHR45436">
    <property type="entry name" value="SENSOR HISTIDINE KINASE YKOH"/>
    <property type="match status" value="1"/>
</dbReference>
<dbReference type="SMART" id="SM00387">
    <property type="entry name" value="HATPase_c"/>
    <property type="match status" value="1"/>
</dbReference>
<dbReference type="PRINTS" id="PR00344">
    <property type="entry name" value="BCTRLSENSOR"/>
</dbReference>
<evidence type="ECO:0000256" key="8">
    <source>
        <dbReference type="ARBA" id="ARBA00022989"/>
    </source>
</evidence>
<dbReference type="PANTHER" id="PTHR45436:SF5">
    <property type="entry name" value="SENSOR HISTIDINE KINASE TRCS"/>
    <property type="match status" value="1"/>
</dbReference>
<name>A0ABW2DX00_9ACTN</name>
<dbReference type="SMART" id="SM00304">
    <property type="entry name" value="HAMP"/>
    <property type="match status" value="1"/>
</dbReference>
<dbReference type="Gene3D" id="3.30.565.10">
    <property type="entry name" value="Histidine kinase-like ATPase, C-terminal domain"/>
    <property type="match status" value="1"/>
</dbReference>
<feature type="region of interest" description="Disordered" evidence="11">
    <location>
        <begin position="511"/>
        <end position="533"/>
    </location>
</feature>
<dbReference type="InterPro" id="IPR005467">
    <property type="entry name" value="His_kinase_dom"/>
</dbReference>
<dbReference type="Gene3D" id="1.10.287.130">
    <property type="match status" value="1"/>
</dbReference>
<dbReference type="SUPFAM" id="SSF158472">
    <property type="entry name" value="HAMP domain-like"/>
    <property type="match status" value="1"/>
</dbReference>
<accession>A0ABW2DX00</accession>
<evidence type="ECO:0000256" key="10">
    <source>
        <dbReference type="ARBA" id="ARBA00023136"/>
    </source>
</evidence>
<dbReference type="SUPFAM" id="SSF47384">
    <property type="entry name" value="Homodimeric domain of signal transducing histidine kinase"/>
    <property type="match status" value="1"/>
</dbReference>
<dbReference type="InterPro" id="IPR050428">
    <property type="entry name" value="TCS_sensor_his_kinase"/>
</dbReference>
<gene>
    <name evidence="15" type="ORF">ACFQMH_05055</name>
</gene>
<keyword evidence="8 12" id="KW-1133">Transmembrane helix</keyword>
<dbReference type="Pfam" id="PF00672">
    <property type="entry name" value="HAMP"/>
    <property type="match status" value="1"/>
</dbReference>
<keyword evidence="9" id="KW-0902">Two-component regulatory system</keyword>
<dbReference type="InterPro" id="IPR004358">
    <property type="entry name" value="Sig_transdc_His_kin-like_C"/>
</dbReference>
<dbReference type="InterPro" id="IPR003594">
    <property type="entry name" value="HATPase_dom"/>
</dbReference>
<evidence type="ECO:0000256" key="12">
    <source>
        <dbReference type="SAM" id="Phobius"/>
    </source>
</evidence>
<reference evidence="16" key="1">
    <citation type="journal article" date="2019" name="Int. J. Syst. Evol. Microbiol.">
        <title>The Global Catalogue of Microorganisms (GCM) 10K type strain sequencing project: providing services to taxonomists for standard genome sequencing and annotation.</title>
        <authorList>
            <consortium name="The Broad Institute Genomics Platform"/>
            <consortium name="The Broad Institute Genome Sequencing Center for Infectious Disease"/>
            <person name="Wu L."/>
            <person name="Ma J."/>
        </authorList>
    </citation>
    <scope>NUCLEOTIDE SEQUENCE [LARGE SCALE GENOMIC DNA]</scope>
    <source>
        <strain evidence="16">JCM 4855</strain>
    </source>
</reference>
<dbReference type="EMBL" id="JBHSYM010000007">
    <property type="protein sequence ID" value="MFC7011086.1"/>
    <property type="molecule type" value="Genomic_DNA"/>
</dbReference>
<evidence type="ECO:0000313" key="15">
    <source>
        <dbReference type="EMBL" id="MFC7011086.1"/>
    </source>
</evidence>
<evidence type="ECO:0000313" key="16">
    <source>
        <dbReference type="Proteomes" id="UP001596409"/>
    </source>
</evidence>
<evidence type="ECO:0000256" key="11">
    <source>
        <dbReference type="SAM" id="MobiDB-lite"/>
    </source>
</evidence>
<evidence type="ECO:0000256" key="2">
    <source>
        <dbReference type="ARBA" id="ARBA00004236"/>
    </source>
</evidence>
<evidence type="ECO:0000256" key="3">
    <source>
        <dbReference type="ARBA" id="ARBA00012438"/>
    </source>
</evidence>
<dbReference type="PROSITE" id="PS50885">
    <property type="entry name" value="HAMP"/>
    <property type="match status" value="1"/>
</dbReference>
<sequence>MKRPDLTSPRAWLGRLSLRTRLLCLSFALVAVGLFGMGLLVTTTLHGYLQGRVDDRLALIGQVAARLASPAGTDTPPSVRAISVLGDTVVTYVDDTGAIRSAFDASTAPPGGGPDLPRLDRAAVLAHEGRPFTVPAREGEDSWRVIALTQPAQVFAPDRSETRGSVVVATSLEEVDRTIAKTRNLFLTAGVVLLAVLGAAGWFAVRSGLRPLTRIEKTATAITSGDYSHRVPELAAPHTEVGRLTACLNQMLDRIDTAFRARAEAEARSRRFFADASHELRTPLVGIKGYTDLYRMGAMPTREDVDKTMTRIAEESERLTRLVEEMFLLARLDEDTERTGVDGTTAGRAPAFGLDLAPMDLRTLAADALHDVRALDPTRPVTLTGPGGGKPATAPAHADEARLRQVVTNLIGNAVTHTPPGTPIRIGVGIVGPHAVLEVADQGPGLTATERDHVFDRFYRTDDSRTRATGGSGLGLTIAHALVTAHAGRITLDTAPGQGCTFRILLPLPDPPQDDHLRDELSEKSWNDARPTL</sequence>
<dbReference type="Pfam" id="PF02518">
    <property type="entry name" value="HATPase_c"/>
    <property type="match status" value="1"/>
</dbReference>
<comment type="catalytic activity">
    <reaction evidence="1">
        <text>ATP + protein L-histidine = ADP + protein N-phospho-L-histidine.</text>
        <dbReference type="EC" id="2.7.13.3"/>
    </reaction>
</comment>
<evidence type="ECO:0000256" key="1">
    <source>
        <dbReference type="ARBA" id="ARBA00000085"/>
    </source>
</evidence>
<dbReference type="CDD" id="cd06225">
    <property type="entry name" value="HAMP"/>
    <property type="match status" value="1"/>
</dbReference>
<dbReference type="EC" id="2.7.13.3" evidence="3"/>
<dbReference type="CDD" id="cd00075">
    <property type="entry name" value="HATPase"/>
    <property type="match status" value="1"/>
</dbReference>
<keyword evidence="16" id="KW-1185">Reference proteome</keyword>
<keyword evidence="15" id="KW-0547">Nucleotide-binding</keyword>
<dbReference type="InterPro" id="IPR036890">
    <property type="entry name" value="HATPase_C_sf"/>
</dbReference>
<feature type="domain" description="HAMP" evidence="14">
    <location>
        <begin position="206"/>
        <end position="260"/>
    </location>
</feature>
<keyword evidence="10 12" id="KW-0472">Membrane</keyword>
<evidence type="ECO:0000256" key="6">
    <source>
        <dbReference type="ARBA" id="ARBA00022692"/>
    </source>
</evidence>
<keyword evidence="4" id="KW-0597">Phosphoprotein</keyword>
<dbReference type="GO" id="GO:0005524">
    <property type="term" value="F:ATP binding"/>
    <property type="evidence" value="ECO:0007669"/>
    <property type="project" value="UniProtKB-KW"/>
</dbReference>
<feature type="region of interest" description="Disordered" evidence="11">
    <location>
        <begin position="377"/>
        <end position="398"/>
    </location>
</feature>
<keyword evidence="7" id="KW-0418">Kinase</keyword>
<keyword evidence="15" id="KW-0067">ATP-binding</keyword>
<evidence type="ECO:0000256" key="4">
    <source>
        <dbReference type="ARBA" id="ARBA00022553"/>
    </source>
</evidence>
<feature type="transmembrane region" description="Helical" evidence="12">
    <location>
        <begin position="185"/>
        <end position="205"/>
    </location>
</feature>
<dbReference type="InterPro" id="IPR003660">
    <property type="entry name" value="HAMP_dom"/>
</dbReference>
<dbReference type="Pfam" id="PF00512">
    <property type="entry name" value="HisKA"/>
    <property type="match status" value="1"/>
</dbReference>
<evidence type="ECO:0000256" key="7">
    <source>
        <dbReference type="ARBA" id="ARBA00022777"/>
    </source>
</evidence>
<evidence type="ECO:0000256" key="5">
    <source>
        <dbReference type="ARBA" id="ARBA00022679"/>
    </source>
</evidence>
<dbReference type="InterPro" id="IPR036097">
    <property type="entry name" value="HisK_dim/P_sf"/>
</dbReference>
<feature type="compositionally biased region" description="Basic and acidic residues" evidence="11">
    <location>
        <begin position="513"/>
        <end position="527"/>
    </location>
</feature>
<keyword evidence="6 12" id="KW-0812">Transmembrane</keyword>
<comment type="subcellular location">
    <subcellularLocation>
        <location evidence="2">Cell membrane</location>
    </subcellularLocation>
</comment>
<evidence type="ECO:0000256" key="9">
    <source>
        <dbReference type="ARBA" id="ARBA00023012"/>
    </source>
</evidence>
<dbReference type="InterPro" id="IPR003661">
    <property type="entry name" value="HisK_dim/P_dom"/>
</dbReference>
<dbReference type="Gene3D" id="6.10.340.10">
    <property type="match status" value="1"/>
</dbReference>
<organism evidence="15 16">
    <name type="scientific">Streptomyces viridiviolaceus</name>
    <dbReference type="NCBI Taxonomy" id="68282"/>
    <lineage>
        <taxon>Bacteria</taxon>
        <taxon>Bacillati</taxon>
        <taxon>Actinomycetota</taxon>
        <taxon>Actinomycetes</taxon>
        <taxon>Kitasatosporales</taxon>
        <taxon>Streptomycetaceae</taxon>
        <taxon>Streptomyces</taxon>
    </lineage>
</organism>
<feature type="transmembrane region" description="Helical" evidence="12">
    <location>
        <begin position="20"/>
        <end position="42"/>
    </location>
</feature>
<evidence type="ECO:0000259" key="14">
    <source>
        <dbReference type="PROSITE" id="PS50885"/>
    </source>
</evidence>
<dbReference type="RefSeq" id="WP_229880564.1">
    <property type="nucleotide sequence ID" value="NZ_BMWA01000005.1"/>
</dbReference>
<dbReference type="Proteomes" id="UP001596409">
    <property type="component" value="Unassembled WGS sequence"/>
</dbReference>
<proteinExistence type="predicted"/>
<keyword evidence="5" id="KW-0808">Transferase</keyword>
<protein>
    <recommendedName>
        <fullName evidence="3">histidine kinase</fullName>
        <ecNumber evidence="3">2.7.13.3</ecNumber>
    </recommendedName>
</protein>
<comment type="caution">
    <text evidence="15">The sequence shown here is derived from an EMBL/GenBank/DDBJ whole genome shotgun (WGS) entry which is preliminary data.</text>
</comment>
<dbReference type="SMART" id="SM00388">
    <property type="entry name" value="HisKA"/>
    <property type="match status" value="1"/>
</dbReference>
<feature type="domain" description="Histidine kinase" evidence="13">
    <location>
        <begin position="275"/>
        <end position="510"/>
    </location>
</feature>
<dbReference type="PROSITE" id="PS50109">
    <property type="entry name" value="HIS_KIN"/>
    <property type="match status" value="1"/>
</dbReference>